<dbReference type="PANTHER" id="PTHR38248:SF2">
    <property type="entry name" value="FUNK1 11"/>
    <property type="match status" value="1"/>
</dbReference>
<dbReference type="PANTHER" id="PTHR38248">
    <property type="entry name" value="FUNK1 6"/>
    <property type="match status" value="1"/>
</dbReference>
<evidence type="ECO:0000259" key="2">
    <source>
        <dbReference type="Pfam" id="PF17667"/>
    </source>
</evidence>
<dbReference type="Pfam" id="PF17667">
    <property type="entry name" value="Pkinase_fungal"/>
    <property type="match status" value="2"/>
</dbReference>
<keyword evidence="4" id="KW-1185">Reference proteome</keyword>
<protein>
    <recommendedName>
        <fullName evidence="2">Fungal-type protein kinase domain-containing protein</fullName>
    </recommendedName>
</protein>
<dbReference type="SUPFAM" id="SSF56112">
    <property type="entry name" value="Protein kinase-like (PK-like)"/>
    <property type="match status" value="1"/>
</dbReference>
<dbReference type="OrthoDB" id="5584477at2759"/>
<feature type="domain" description="Fungal-type protein kinase" evidence="2">
    <location>
        <begin position="189"/>
        <end position="387"/>
    </location>
</feature>
<dbReference type="Proteomes" id="UP000284842">
    <property type="component" value="Unassembled WGS sequence"/>
</dbReference>
<feature type="domain" description="Fungal-type protein kinase" evidence="2">
    <location>
        <begin position="408"/>
        <end position="540"/>
    </location>
</feature>
<evidence type="ECO:0000313" key="3">
    <source>
        <dbReference type="EMBL" id="PPQ99853.1"/>
    </source>
</evidence>
<organism evidence="3 4">
    <name type="scientific">Panaeolus cyanescens</name>
    <dbReference type="NCBI Taxonomy" id="181874"/>
    <lineage>
        <taxon>Eukaryota</taxon>
        <taxon>Fungi</taxon>
        <taxon>Dikarya</taxon>
        <taxon>Basidiomycota</taxon>
        <taxon>Agaricomycotina</taxon>
        <taxon>Agaricomycetes</taxon>
        <taxon>Agaricomycetidae</taxon>
        <taxon>Agaricales</taxon>
        <taxon>Agaricineae</taxon>
        <taxon>Galeropsidaceae</taxon>
        <taxon>Panaeolus</taxon>
    </lineage>
</organism>
<dbReference type="InterPro" id="IPR040976">
    <property type="entry name" value="Pkinase_fungal"/>
</dbReference>
<feature type="region of interest" description="Disordered" evidence="1">
    <location>
        <begin position="715"/>
        <end position="780"/>
    </location>
</feature>
<reference evidence="3 4" key="1">
    <citation type="journal article" date="2018" name="Evol. Lett.">
        <title>Horizontal gene cluster transfer increased hallucinogenic mushroom diversity.</title>
        <authorList>
            <person name="Reynolds H.T."/>
            <person name="Vijayakumar V."/>
            <person name="Gluck-Thaler E."/>
            <person name="Korotkin H.B."/>
            <person name="Matheny P.B."/>
            <person name="Slot J.C."/>
        </authorList>
    </citation>
    <scope>NUCLEOTIDE SEQUENCE [LARGE SCALE GENOMIC DNA]</scope>
    <source>
        <strain evidence="3 4">2629</strain>
    </source>
</reference>
<evidence type="ECO:0000256" key="1">
    <source>
        <dbReference type="SAM" id="MobiDB-lite"/>
    </source>
</evidence>
<evidence type="ECO:0000313" key="4">
    <source>
        <dbReference type="Proteomes" id="UP000284842"/>
    </source>
</evidence>
<sequence>MSSTPEANPPTQVSPAHEQPVNTVPQTPKKTASSLYRQALVASTPRAMSSGDLFSGHVKASNVEDSLRLELSLPGAQHDLHEEDLLNFLQPVATEQEINDFLSHSPVNSWDVPTEVNHERDLYGPLARLFNNILNFYQRYDDDGRKVLNNRSWLKHQEIYTEVAIQPSEKVETAPDVRIVGLGLHFKSDQPAETKNYERIISPIEVKKNKNRQGKDKILGQCANYARQCFIQQKGRRFVFVPNFTEDAARLLIFDRGGAVISPWINYRDNPEVLVRIVLLAAGGKTTVDAQPDTWERDIALGVNPSITWKGSAQTITVNGNDYKVCGDMFGSQAIRGRGTCVWRVVDSQNRRRIIKYLWRADGRTPEWEHLKKLKDIVGVASLVDYQVEPSLFTLRPVLTKNTYFGNDREASFMVLEEYGDNITKFKSPLRFLEAFRDAVAAHQKVWDRGILHRDISANNILYGPDNAPEGGRGVIIDMDMGIEFNRKACLVLADWLTGTLAFQSCHVLGSHAGCSQNGMLIWHDYLDDLESFLWVFVWITTGFQVLEDGSSSPAAPPPPIWTHFQSEPCVAEGIKFKHISCPESVFLHDSWPPQFDVLKTELMTFFKHYNAIKWKGRKKFPTFEGLVVPSQYHYKRFLGYVDQAIADLKSGECRDVDNLVFDFTADDRAIAEDQAECEADLLMEHALLGEPVSDSEDEVFSAVITNWEAAYRPVNPPSATPPRTPRGRLLDLESPTTPSQVDNTVGRGEKRMLDEDDNCTKRFKTPTGSIGSPFASPKA</sequence>
<feature type="region of interest" description="Disordered" evidence="1">
    <location>
        <begin position="1"/>
        <end position="32"/>
    </location>
</feature>
<accession>A0A409YA30</accession>
<dbReference type="AlphaFoldDB" id="A0A409YA30"/>
<feature type="compositionally biased region" description="Pro residues" evidence="1">
    <location>
        <begin position="715"/>
        <end position="725"/>
    </location>
</feature>
<dbReference type="EMBL" id="NHTK01001343">
    <property type="protein sequence ID" value="PPQ99853.1"/>
    <property type="molecule type" value="Genomic_DNA"/>
</dbReference>
<feature type="compositionally biased region" description="Polar residues" evidence="1">
    <location>
        <begin position="735"/>
        <end position="744"/>
    </location>
</feature>
<dbReference type="InterPro" id="IPR011009">
    <property type="entry name" value="Kinase-like_dom_sf"/>
</dbReference>
<dbReference type="STRING" id="181874.A0A409YA30"/>
<dbReference type="Gene3D" id="1.10.510.10">
    <property type="entry name" value="Transferase(Phosphotransferase) domain 1"/>
    <property type="match status" value="1"/>
</dbReference>
<proteinExistence type="predicted"/>
<dbReference type="InParanoid" id="A0A409YA30"/>
<comment type="caution">
    <text evidence="3">The sequence shown here is derived from an EMBL/GenBank/DDBJ whole genome shotgun (WGS) entry which is preliminary data.</text>
</comment>
<name>A0A409YA30_9AGAR</name>
<gene>
    <name evidence="3" type="ORF">CVT24_009604</name>
</gene>